<dbReference type="FunFam" id="1.10.418.10:FF:000016">
    <property type="entry name" value="Probable fimbrin"/>
    <property type="match status" value="1"/>
</dbReference>
<evidence type="ECO:0000256" key="4">
    <source>
        <dbReference type="ARBA" id="ARBA00023203"/>
    </source>
</evidence>
<dbReference type="PROSITE" id="PS00020">
    <property type="entry name" value="ACTININ_2"/>
    <property type="match status" value="1"/>
</dbReference>
<evidence type="ECO:0000256" key="6">
    <source>
        <dbReference type="SAM" id="MobiDB-lite"/>
    </source>
</evidence>
<dbReference type="Pfam" id="PF00307">
    <property type="entry name" value="CH"/>
    <property type="match status" value="4"/>
</dbReference>
<dbReference type="SUPFAM" id="SSF47473">
    <property type="entry name" value="EF-hand"/>
    <property type="match status" value="1"/>
</dbReference>
<dbReference type="EMBL" id="PDNA01000032">
    <property type="protein sequence ID" value="PGH21596.1"/>
    <property type="molecule type" value="Genomic_DNA"/>
</dbReference>
<dbReference type="InterPro" id="IPR036872">
    <property type="entry name" value="CH_dom_sf"/>
</dbReference>
<dbReference type="PANTHER" id="PTHR19961:SF18">
    <property type="entry name" value="FI19014P1"/>
    <property type="match status" value="1"/>
</dbReference>
<reference evidence="8 9" key="1">
    <citation type="submission" date="2017-10" db="EMBL/GenBank/DDBJ databases">
        <title>Comparative genomics in systemic dimorphic fungi from Ajellomycetaceae.</title>
        <authorList>
            <person name="Munoz J.F."/>
            <person name="Mcewen J.G."/>
            <person name="Clay O.K."/>
            <person name="Cuomo C.A."/>
        </authorList>
    </citation>
    <scope>NUCLEOTIDE SEQUENCE [LARGE SCALE GENOMIC DNA]</scope>
    <source>
        <strain evidence="8 9">UAMH7299</strain>
    </source>
</reference>
<feature type="domain" description="Calponin-homology (CH)" evidence="7">
    <location>
        <begin position="137"/>
        <end position="255"/>
    </location>
</feature>
<evidence type="ECO:0000256" key="2">
    <source>
        <dbReference type="ARBA" id="ARBA00022737"/>
    </source>
</evidence>
<name>A0A2B7YJ49_POLH7</name>
<dbReference type="GO" id="GO:0051015">
    <property type="term" value="F:actin filament binding"/>
    <property type="evidence" value="ECO:0007669"/>
    <property type="project" value="InterPro"/>
</dbReference>
<dbReference type="Proteomes" id="UP000224634">
    <property type="component" value="Unassembled WGS sequence"/>
</dbReference>
<dbReference type="PANTHER" id="PTHR19961">
    <property type="entry name" value="FIMBRIN/PLASTIN"/>
    <property type="match status" value="1"/>
</dbReference>
<dbReference type="GO" id="GO:0110009">
    <property type="term" value="P:formin-nucleated actin cable organization"/>
    <property type="evidence" value="ECO:0007669"/>
    <property type="project" value="UniProtKB-ARBA"/>
</dbReference>
<dbReference type="InterPro" id="IPR039959">
    <property type="entry name" value="Fimbrin/Plastin"/>
</dbReference>
<dbReference type="GO" id="GO:0051017">
    <property type="term" value="P:actin filament bundle assembly"/>
    <property type="evidence" value="ECO:0007669"/>
    <property type="project" value="InterPro"/>
</dbReference>
<feature type="domain" description="Calponin-homology (CH)" evidence="7">
    <location>
        <begin position="283"/>
        <end position="386"/>
    </location>
</feature>
<dbReference type="STRING" id="1447883.A0A2B7YJ49"/>
<dbReference type="InterPro" id="IPR001715">
    <property type="entry name" value="CH_dom"/>
</dbReference>
<dbReference type="SUPFAM" id="SSF47576">
    <property type="entry name" value="Calponin-homology domain, CH-domain"/>
    <property type="match status" value="1"/>
</dbReference>
<dbReference type="FunFam" id="1.10.418.10:FF:000010">
    <property type="entry name" value="Plastin-3 isoform 1"/>
    <property type="match status" value="1"/>
</dbReference>
<evidence type="ECO:0000259" key="7">
    <source>
        <dbReference type="PROSITE" id="PS50021"/>
    </source>
</evidence>
<dbReference type="GO" id="GO:0051639">
    <property type="term" value="P:actin filament network formation"/>
    <property type="evidence" value="ECO:0007669"/>
    <property type="project" value="TreeGrafter"/>
</dbReference>
<feature type="domain" description="Calponin-homology (CH)" evidence="7">
    <location>
        <begin position="532"/>
        <end position="640"/>
    </location>
</feature>
<feature type="domain" description="Calponin-homology (CH)" evidence="7">
    <location>
        <begin position="407"/>
        <end position="517"/>
    </location>
</feature>
<evidence type="ECO:0000256" key="1">
    <source>
        <dbReference type="ARBA" id="ARBA00022723"/>
    </source>
</evidence>
<dbReference type="AlphaFoldDB" id="A0A2B7YJ49"/>
<keyword evidence="2" id="KW-0677">Repeat</keyword>
<dbReference type="InterPro" id="IPR011992">
    <property type="entry name" value="EF-hand-dom_pair"/>
</dbReference>
<evidence type="ECO:0000256" key="3">
    <source>
        <dbReference type="ARBA" id="ARBA00022837"/>
    </source>
</evidence>
<dbReference type="GO" id="GO:0005884">
    <property type="term" value="C:actin filament"/>
    <property type="evidence" value="ECO:0007669"/>
    <property type="project" value="TreeGrafter"/>
</dbReference>
<dbReference type="GO" id="GO:0032432">
    <property type="term" value="C:actin filament bundle"/>
    <property type="evidence" value="ECO:0007669"/>
    <property type="project" value="TreeGrafter"/>
</dbReference>
<dbReference type="SMART" id="SM00033">
    <property type="entry name" value="CH"/>
    <property type="match status" value="4"/>
</dbReference>
<gene>
    <name evidence="8" type="ORF">AJ80_03029</name>
</gene>
<dbReference type="GO" id="GO:0046872">
    <property type="term" value="F:metal ion binding"/>
    <property type="evidence" value="ECO:0007669"/>
    <property type="project" value="UniProtKB-KW"/>
</dbReference>
<keyword evidence="1" id="KW-0479">Metal-binding</keyword>
<feature type="region of interest" description="Disordered" evidence="6">
    <location>
        <begin position="88"/>
        <end position="114"/>
    </location>
</feature>
<dbReference type="FunFam" id="1.10.418.10:FF:000042">
    <property type="entry name" value="Fimbrin, putative"/>
    <property type="match status" value="1"/>
</dbReference>
<dbReference type="OrthoDB" id="431378at2759"/>
<evidence type="ECO:0000313" key="9">
    <source>
        <dbReference type="Proteomes" id="UP000224634"/>
    </source>
</evidence>
<dbReference type="PROSITE" id="PS50021">
    <property type="entry name" value="CH"/>
    <property type="match status" value="4"/>
</dbReference>
<evidence type="ECO:0000313" key="8">
    <source>
        <dbReference type="EMBL" id="PGH21596.1"/>
    </source>
</evidence>
<dbReference type="Gene3D" id="1.10.418.10">
    <property type="entry name" value="Calponin-like domain"/>
    <property type="match status" value="4"/>
</dbReference>
<comment type="caution">
    <text evidence="8">The sequence shown here is derived from an EMBL/GenBank/DDBJ whole genome shotgun (WGS) entry which is preliminary data.</text>
</comment>
<evidence type="ECO:0000256" key="5">
    <source>
        <dbReference type="ARBA" id="ARBA00073963"/>
    </source>
</evidence>
<sequence>MEIFKLQKKFPQFQQDELFSLQNAFRKLDIDEKGYLDESTAIKATQQSERQPYDVVRQALKDVGLDSSRRVELEDYFDLISKVRDASTAGRNRSAGPLPATAAHTGLSSSRHVSKGSISGKTYIQGSSANITHSLNDDELAEFVRHINAVLAGDSDIGHLLPFPTDESQIFVECKNGLLLAKLINDSVPDTIDERVLNRPHQIKNTFHMAENNNMVIESAKAIGCSVVNIGSDNIIEGTDYLILGLIWQIIRRGLLGKIDIKLHPELYRLLEDDETLEQFLRLPPEKILLRWFNYHLKNANWDKRVTNFSNDLKDGTNYTVLLNQLAPDVCSRAPLNTPDLLQRAEQVLQNAERLDCRKFLTAKALVAGNPKLNLAFIANLFNNYPGLEPITEVEQLEVEDFDAQGEREARVYTLWLNSLDVQPAVVSLFDDLRDGWILLSAYDKVIPGSVNFRHVNKPPAHGGEIMRFKAVENTNYAVELGKQNHLRLVGIQGADITDGQRKLTLGLVWQLMRKDIINTIANLAQSSGKTEITDDDMIKWANERSREGGQAATIRNFGDPSLRTGVFLLHVLNGMKKGYVDYNLVTPGRTDEEAYANAKLSISIARKMGATIWLVPEDIGQGVKPLITSFVGKYCFFAL</sequence>
<dbReference type="InterPro" id="IPR001589">
    <property type="entry name" value="Actinin_actin-bd_CS"/>
</dbReference>
<keyword evidence="9" id="KW-1185">Reference proteome</keyword>
<accession>A0A2B7YJ49</accession>
<proteinExistence type="predicted"/>
<organism evidence="8 9">
    <name type="scientific">Polytolypa hystricis (strain UAMH7299)</name>
    <dbReference type="NCBI Taxonomy" id="1447883"/>
    <lineage>
        <taxon>Eukaryota</taxon>
        <taxon>Fungi</taxon>
        <taxon>Dikarya</taxon>
        <taxon>Ascomycota</taxon>
        <taxon>Pezizomycotina</taxon>
        <taxon>Eurotiomycetes</taxon>
        <taxon>Eurotiomycetidae</taxon>
        <taxon>Onygenales</taxon>
        <taxon>Onygenales incertae sedis</taxon>
        <taxon>Polytolypa</taxon>
    </lineage>
</organism>
<keyword evidence="4" id="KW-0009">Actin-binding</keyword>
<dbReference type="CDD" id="cd21300">
    <property type="entry name" value="CH_FIMB_rpt3"/>
    <property type="match status" value="1"/>
</dbReference>
<protein>
    <recommendedName>
        <fullName evidence="5">Fimbrin</fullName>
    </recommendedName>
</protein>
<dbReference type="GO" id="GO:0030479">
    <property type="term" value="C:actin cortical patch"/>
    <property type="evidence" value="ECO:0007669"/>
    <property type="project" value="UniProtKB-ARBA"/>
</dbReference>
<keyword evidence="3" id="KW-0106">Calcium</keyword>
<dbReference type="FunFam" id="1.10.418.10:FF:000027">
    <property type="entry name" value="Probable fimbrin"/>
    <property type="match status" value="1"/>
</dbReference>